<gene>
    <name evidence="2" type="ORF">D0859_05821</name>
</gene>
<name>A0A3M7IX50_HORWE</name>
<accession>A0A3M7IX50</accession>
<evidence type="ECO:0000256" key="1">
    <source>
        <dbReference type="SAM" id="MobiDB-lite"/>
    </source>
</evidence>
<dbReference type="EMBL" id="QWIT01000143">
    <property type="protein sequence ID" value="RMZ30074.1"/>
    <property type="molecule type" value="Genomic_DNA"/>
</dbReference>
<feature type="region of interest" description="Disordered" evidence="1">
    <location>
        <begin position="136"/>
        <end position="179"/>
    </location>
</feature>
<comment type="caution">
    <text evidence="2">The sequence shown here is derived from an EMBL/GenBank/DDBJ whole genome shotgun (WGS) entry which is preliminary data.</text>
</comment>
<organism evidence="2 3">
    <name type="scientific">Hortaea werneckii</name>
    <name type="common">Black yeast</name>
    <name type="synonym">Cladosporium werneckii</name>
    <dbReference type="NCBI Taxonomy" id="91943"/>
    <lineage>
        <taxon>Eukaryota</taxon>
        <taxon>Fungi</taxon>
        <taxon>Dikarya</taxon>
        <taxon>Ascomycota</taxon>
        <taxon>Pezizomycotina</taxon>
        <taxon>Dothideomycetes</taxon>
        <taxon>Dothideomycetidae</taxon>
        <taxon>Mycosphaerellales</taxon>
        <taxon>Teratosphaeriaceae</taxon>
        <taxon>Hortaea</taxon>
    </lineage>
</organism>
<evidence type="ECO:0000313" key="2">
    <source>
        <dbReference type="EMBL" id="RMZ30074.1"/>
    </source>
</evidence>
<reference evidence="2 3" key="1">
    <citation type="journal article" date="2018" name="BMC Genomics">
        <title>Genomic evidence for intraspecific hybridization in a clonal and extremely halotolerant yeast.</title>
        <authorList>
            <person name="Gostincar C."/>
            <person name="Stajich J.E."/>
            <person name="Zupancic J."/>
            <person name="Zalar P."/>
            <person name="Gunde-Cimerman N."/>
        </authorList>
    </citation>
    <scope>NUCLEOTIDE SEQUENCE [LARGE SCALE GENOMIC DNA]</scope>
    <source>
        <strain evidence="2 3">EXF-120</strain>
    </source>
</reference>
<dbReference type="AlphaFoldDB" id="A0A3M7IX50"/>
<proteinExistence type="predicted"/>
<sequence length="231" mass="25563">MGPNIILPNPTTSALPSTTLASASLSTHKTTRRRSQTLIINNPTAYSILPTLLEKPAHPPQEPLIDWSPLPSHVRTLFLKHLVLSARYLRHADRDLLLDWVLAELGFPDLVILDRLSDDFQDFCVQGRRRGRRGVDRYETRQSWSGREDGVDDERDVEKGGREEQQGREKEGWFESARPERKGKAGEFLVKAAGILSVISVSKGNSLLGLARRLQGGGRGFGGGARGSAFS</sequence>
<dbReference type="OrthoDB" id="3934189at2759"/>
<protein>
    <submittedName>
        <fullName evidence="2">Uncharacterized protein</fullName>
    </submittedName>
</protein>
<dbReference type="Proteomes" id="UP000281677">
    <property type="component" value="Unassembled WGS sequence"/>
</dbReference>
<dbReference type="VEuPathDB" id="FungiDB:BTJ68_09059"/>
<feature type="compositionally biased region" description="Basic and acidic residues" evidence="1">
    <location>
        <begin position="156"/>
        <end position="179"/>
    </location>
</feature>
<evidence type="ECO:0000313" key="3">
    <source>
        <dbReference type="Proteomes" id="UP000281677"/>
    </source>
</evidence>